<comment type="caution">
    <text evidence="2">The sequence shown here is derived from an EMBL/GenBank/DDBJ whole genome shotgun (WGS) entry which is preliminary data.</text>
</comment>
<dbReference type="AlphaFoldDB" id="T0Z5K0"/>
<sequence>MLRRDDPAAVNIRAVAIAVRGSAALLVAALLGWQLLGLTVSMQRLHGDPAAAHAWAPQSAAAAADRAQQRFDAGDTVAATKLARAALIDSPLAADAYRVLAEVALKSGASAAAEARLRIAARLDPRDAATQAWLAAAALREGRLEPALWHLDAILRVHPTFGARLYPQLLALARAPGAAPAYRAVFAAHPPWGGDFFRWACAQPAAADASVQALFAALRALPGALDAADWSAYLDRLIGQQRWLPAYLAWVESLPPAQQRHLDNIFDGDFRYPPGGNGFDWRISYVPGVEIAVVPRAAATGNALQVRFLGQRAPLWGQVAQLLVLAPGRYRVSGQARLHDLQNDRGLQWVLSCADNGRQLGASARLRGNMPWRGFAFDVAVPAQGCGAQWLSLRLAWRIPAEQWADGRAEFTDLRAVRLAAGRD</sequence>
<dbReference type="Gene3D" id="1.25.40.10">
    <property type="entry name" value="Tetratricopeptide repeat domain"/>
    <property type="match status" value="1"/>
</dbReference>
<keyword evidence="1" id="KW-1133">Transmembrane helix</keyword>
<accession>T0Z5K0</accession>
<evidence type="ECO:0000256" key="1">
    <source>
        <dbReference type="SAM" id="Phobius"/>
    </source>
</evidence>
<reference evidence="2" key="1">
    <citation type="submission" date="2013-08" db="EMBL/GenBank/DDBJ databases">
        <authorList>
            <person name="Mendez C."/>
            <person name="Richter M."/>
            <person name="Ferrer M."/>
            <person name="Sanchez J."/>
        </authorList>
    </citation>
    <scope>NUCLEOTIDE SEQUENCE</scope>
</reference>
<gene>
    <name evidence="2" type="ORF">B1A_15567</name>
</gene>
<name>T0Z5K0_9ZZZZ</name>
<dbReference type="InterPro" id="IPR011990">
    <property type="entry name" value="TPR-like_helical_dom_sf"/>
</dbReference>
<dbReference type="EMBL" id="AUZX01011421">
    <property type="protein sequence ID" value="EQD43316.1"/>
    <property type="molecule type" value="Genomic_DNA"/>
</dbReference>
<protein>
    <submittedName>
        <fullName evidence="2">Uncharacterized protein</fullName>
    </submittedName>
</protein>
<proteinExistence type="predicted"/>
<keyword evidence="1" id="KW-0472">Membrane</keyword>
<reference evidence="2" key="2">
    <citation type="journal article" date="2014" name="ISME J.">
        <title>Microbial stratification in low pH oxic and suboxic macroscopic growths along an acid mine drainage.</title>
        <authorList>
            <person name="Mendez-Garcia C."/>
            <person name="Mesa V."/>
            <person name="Sprenger R.R."/>
            <person name="Richter M."/>
            <person name="Diez M.S."/>
            <person name="Solano J."/>
            <person name="Bargiela R."/>
            <person name="Golyshina O.V."/>
            <person name="Manteca A."/>
            <person name="Ramos J.L."/>
            <person name="Gallego J.R."/>
            <person name="Llorente I."/>
            <person name="Martins Dos Santos V.A."/>
            <person name="Jensen O.N."/>
            <person name="Pelaez A.I."/>
            <person name="Sanchez J."/>
            <person name="Ferrer M."/>
        </authorList>
    </citation>
    <scope>NUCLEOTIDE SEQUENCE</scope>
</reference>
<dbReference type="SUPFAM" id="SSF48452">
    <property type="entry name" value="TPR-like"/>
    <property type="match status" value="1"/>
</dbReference>
<organism evidence="2">
    <name type="scientific">mine drainage metagenome</name>
    <dbReference type="NCBI Taxonomy" id="410659"/>
    <lineage>
        <taxon>unclassified sequences</taxon>
        <taxon>metagenomes</taxon>
        <taxon>ecological metagenomes</taxon>
    </lineage>
</organism>
<keyword evidence="1" id="KW-0812">Transmembrane</keyword>
<evidence type="ECO:0000313" key="2">
    <source>
        <dbReference type="EMBL" id="EQD43316.1"/>
    </source>
</evidence>
<feature type="transmembrane region" description="Helical" evidence="1">
    <location>
        <begin position="12"/>
        <end position="36"/>
    </location>
</feature>